<evidence type="ECO:0008006" key="5">
    <source>
        <dbReference type="Google" id="ProtNLM"/>
    </source>
</evidence>
<dbReference type="EMBL" id="JAUSTT010000021">
    <property type="protein sequence ID" value="MDQ0177321.1"/>
    <property type="molecule type" value="Genomic_DNA"/>
</dbReference>
<dbReference type="InterPro" id="IPR013762">
    <property type="entry name" value="Integrase-like_cat_sf"/>
</dbReference>
<gene>
    <name evidence="3" type="ORF">J2S08_003200</name>
</gene>
<dbReference type="SUPFAM" id="SSF56349">
    <property type="entry name" value="DNA breaking-rejoining enzymes"/>
    <property type="match status" value="1"/>
</dbReference>
<evidence type="ECO:0000313" key="4">
    <source>
        <dbReference type="Proteomes" id="UP001223586"/>
    </source>
</evidence>
<keyword evidence="4" id="KW-1185">Reference proteome</keyword>
<feature type="region of interest" description="Disordered" evidence="2">
    <location>
        <begin position="54"/>
        <end position="73"/>
    </location>
</feature>
<name>A0ABT9WVI9_9BACI</name>
<evidence type="ECO:0000256" key="1">
    <source>
        <dbReference type="ARBA" id="ARBA00023172"/>
    </source>
</evidence>
<proteinExistence type="predicted"/>
<protein>
    <recommendedName>
        <fullName evidence="5">Integrase</fullName>
    </recommendedName>
</protein>
<dbReference type="InterPro" id="IPR011010">
    <property type="entry name" value="DNA_brk_join_enz"/>
</dbReference>
<evidence type="ECO:0000313" key="3">
    <source>
        <dbReference type="EMBL" id="MDQ0177321.1"/>
    </source>
</evidence>
<comment type="caution">
    <text evidence="3">The sequence shown here is derived from an EMBL/GenBank/DDBJ whole genome shotgun (WGS) entry which is preliminary data.</text>
</comment>
<evidence type="ECO:0000256" key="2">
    <source>
        <dbReference type="SAM" id="MobiDB-lite"/>
    </source>
</evidence>
<keyword evidence="1" id="KW-0233">DNA recombination</keyword>
<dbReference type="Proteomes" id="UP001223586">
    <property type="component" value="Unassembled WGS sequence"/>
</dbReference>
<organism evidence="3 4">
    <name type="scientific">Bacillus chungangensis</name>
    <dbReference type="NCBI Taxonomy" id="587633"/>
    <lineage>
        <taxon>Bacteria</taxon>
        <taxon>Bacillati</taxon>
        <taxon>Bacillota</taxon>
        <taxon>Bacilli</taxon>
        <taxon>Bacillales</taxon>
        <taxon>Bacillaceae</taxon>
        <taxon>Bacillus</taxon>
    </lineage>
</organism>
<accession>A0ABT9WVI9</accession>
<sequence length="73" mass="8373">MKDVQMQLGHARITITMDIYTHVTKESEENISNLLANYLNSEAKSVAQVEKEETNSEVQFGNQEPELELQFET</sequence>
<reference evidence="3 4" key="1">
    <citation type="submission" date="2023-07" db="EMBL/GenBank/DDBJ databases">
        <title>Genomic Encyclopedia of Type Strains, Phase IV (KMG-IV): sequencing the most valuable type-strain genomes for metagenomic binning, comparative biology and taxonomic classification.</title>
        <authorList>
            <person name="Goeker M."/>
        </authorList>
    </citation>
    <scope>NUCLEOTIDE SEQUENCE [LARGE SCALE GENOMIC DNA]</scope>
    <source>
        <strain evidence="3 4">DSM 23837</strain>
    </source>
</reference>
<dbReference type="RefSeq" id="WP_370875699.1">
    <property type="nucleotide sequence ID" value="NZ_JBHRZQ010000002.1"/>
</dbReference>
<dbReference type="Gene3D" id="1.10.443.10">
    <property type="entry name" value="Intergrase catalytic core"/>
    <property type="match status" value="1"/>
</dbReference>